<gene>
    <name evidence="3" type="ORF">NO1_0610</name>
</gene>
<dbReference type="InterPro" id="IPR010982">
    <property type="entry name" value="Lambda_DNA-bd_dom_sf"/>
</dbReference>
<dbReference type="PANTHER" id="PTHR46797">
    <property type="entry name" value="HTH-TYPE TRANSCRIPTIONAL REGULATOR"/>
    <property type="match status" value="1"/>
</dbReference>
<dbReference type="SUPFAM" id="SSF47413">
    <property type="entry name" value="lambda repressor-like DNA-binding domains"/>
    <property type="match status" value="1"/>
</dbReference>
<dbReference type="EMBL" id="BGZN01000007">
    <property type="protein sequence ID" value="GBR73183.1"/>
    <property type="molecule type" value="Genomic_DNA"/>
</dbReference>
<dbReference type="Proteomes" id="UP000269352">
    <property type="component" value="Unassembled WGS sequence"/>
</dbReference>
<dbReference type="SMART" id="SM00530">
    <property type="entry name" value="HTH_XRE"/>
    <property type="match status" value="1"/>
</dbReference>
<dbReference type="AlphaFoldDB" id="A0A388TAL9"/>
<reference evidence="3 4" key="1">
    <citation type="journal article" date="2019" name="ISME J.">
        <title>Genome analyses of uncultured TG2/ZB3 bacteria in 'Margulisbacteria' specifically attached to ectosymbiotic spirochetes of protists in the termite gut.</title>
        <authorList>
            <person name="Utami Y.D."/>
            <person name="Kuwahara H."/>
            <person name="Igai K."/>
            <person name="Murakami T."/>
            <person name="Sugaya K."/>
            <person name="Morikawa T."/>
            <person name="Nagura Y."/>
            <person name="Yuki M."/>
            <person name="Deevong P."/>
            <person name="Inoue T."/>
            <person name="Kihara K."/>
            <person name="Lo N."/>
            <person name="Yamada A."/>
            <person name="Ohkuma M."/>
            <person name="Hongoh Y."/>
        </authorList>
    </citation>
    <scope>NUCLEOTIDE SEQUENCE [LARGE SCALE GENOMIC DNA]</scope>
    <source>
        <strain evidence="3">NkOx7-01</strain>
    </source>
</reference>
<evidence type="ECO:0000313" key="4">
    <source>
        <dbReference type="Proteomes" id="UP000269352"/>
    </source>
</evidence>
<dbReference type="PROSITE" id="PS50943">
    <property type="entry name" value="HTH_CROC1"/>
    <property type="match status" value="1"/>
</dbReference>
<proteinExistence type="predicted"/>
<sequence>MGLKQIFIANLRKIRRAAGLSQMQLAFHCNTAPSYIGEIEIGRRFPSIEMIEKIAAALQVQPQLLFADQPRAPRRTTPRDFSFLPETLKKDLLKRVTAATQKVLQKY</sequence>
<dbReference type="Gene3D" id="1.10.260.40">
    <property type="entry name" value="lambda repressor-like DNA-binding domains"/>
    <property type="match status" value="1"/>
</dbReference>
<dbReference type="PANTHER" id="PTHR46797:SF1">
    <property type="entry name" value="METHYLPHOSPHONATE SYNTHASE"/>
    <property type="match status" value="1"/>
</dbReference>
<dbReference type="InterPro" id="IPR001387">
    <property type="entry name" value="Cro/C1-type_HTH"/>
</dbReference>
<protein>
    <submittedName>
        <fullName evidence="3">Helix-turn-helix XRE-family transcriptional regulators</fullName>
    </submittedName>
</protein>
<keyword evidence="4" id="KW-1185">Reference proteome</keyword>
<dbReference type="InterPro" id="IPR050807">
    <property type="entry name" value="TransReg_Diox_bact_type"/>
</dbReference>
<dbReference type="GO" id="GO:0003677">
    <property type="term" value="F:DNA binding"/>
    <property type="evidence" value="ECO:0007669"/>
    <property type="project" value="UniProtKB-KW"/>
</dbReference>
<keyword evidence="1" id="KW-0238">DNA-binding</keyword>
<dbReference type="GO" id="GO:0005829">
    <property type="term" value="C:cytosol"/>
    <property type="evidence" value="ECO:0007669"/>
    <property type="project" value="TreeGrafter"/>
</dbReference>
<evidence type="ECO:0000313" key="3">
    <source>
        <dbReference type="EMBL" id="GBR73183.1"/>
    </source>
</evidence>
<dbReference type="GO" id="GO:0003700">
    <property type="term" value="F:DNA-binding transcription factor activity"/>
    <property type="evidence" value="ECO:0007669"/>
    <property type="project" value="TreeGrafter"/>
</dbReference>
<accession>A0A388TAL9</accession>
<dbReference type="CDD" id="cd00093">
    <property type="entry name" value="HTH_XRE"/>
    <property type="match status" value="1"/>
</dbReference>
<feature type="domain" description="HTH cro/C1-type" evidence="2">
    <location>
        <begin position="11"/>
        <end position="65"/>
    </location>
</feature>
<organism evidence="3 4">
    <name type="scientific">Termititenax aidoneus</name>
    <dbReference type="NCBI Taxonomy" id="2218524"/>
    <lineage>
        <taxon>Bacteria</taxon>
        <taxon>Bacillati</taxon>
        <taxon>Candidatus Margulisiibacteriota</taxon>
        <taxon>Candidatus Termititenacia</taxon>
        <taxon>Candidatus Termititenacales</taxon>
        <taxon>Candidatus Termititenacaceae</taxon>
        <taxon>Candidatus Termititenax</taxon>
    </lineage>
</organism>
<evidence type="ECO:0000259" key="2">
    <source>
        <dbReference type="PROSITE" id="PS50943"/>
    </source>
</evidence>
<dbReference type="Pfam" id="PF01381">
    <property type="entry name" value="HTH_3"/>
    <property type="match status" value="1"/>
</dbReference>
<evidence type="ECO:0000256" key="1">
    <source>
        <dbReference type="ARBA" id="ARBA00023125"/>
    </source>
</evidence>
<name>A0A388TAL9_TERA1</name>
<comment type="caution">
    <text evidence="3">The sequence shown here is derived from an EMBL/GenBank/DDBJ whole genome shotgun (WGS) entry which is preliminary data.</text>
</comment>